<name>A0A914Y9K4_9BILA</name>
<accession>A0A914Y9K4</accession>
<proteinExistence type="predicted"/>
<sequence length="232" mass="26047">MFTLLKQELLAFKPESALKRRNFLRRSNSNLQRQGSFRRSDSDRPSTCSPPIPSSLDATVEEEQESAQDVNNNKIEDGGHQQQEVPRQSHSETSSCFLPSIPEQPYESAAESYEVPPLPSASQLVSLSSTFDDERENEDAVEVGNKSEAAKDDDDIHEHEDTTLRPEASTSPRTHSPVPSIDSAIEDCDEAEDILPSDENCEEVAAAENVVHHLYQEHLVHLLHHLYQDFLE</sequence>
<reference evidence="3" key="1">
    <citation type="submission" date="2022-11" db="UniProtKB">
        <authorList>
            <consortium name="WormBaseParasite"/>
        </authorList>
    </citation>
    <scope>IDENTIFICATION</scope>
</reference>
<feature type="compositionally biased region" description="Polar residues" evidence="1">
    <location>
        <begin position="80"/>
        <end position="97"/>
    </location>
</feature>
<feature type="compositionally biased region" description="Acidic residues" evidence="1">
    <location>
        <begin position="131"/>
        <end position="141"/>
    </location>
</feature>
<dbReference type="WBParaSite" id="PSU_v2.g15447.t1">
    <property type="protein sequence ID" value="PSU_v2.g15447.t1"/>
    <property type="gene ID" value="PSU_v2.g15447"/>
</dbReference>
<dbReference type="AlphaFoldDB" id="A0A914Y9K4"/>
<evidence type="ECO:0000313" key="3">
    <source>
        <dbReference type="WBParaSite" id="PSU_v2.g15447.t1"/>
    </source>
</evidence>
<protein>
    <submittedName>
        <fullName evidence="3">Uncharacterized protein</fullName>
    </submittedName>
</protein>
<feature type="region of interest" description="Disordered" evidence="1">
    <location>
        <begin position="23"/>
        <end position="181"/>
    </location>
</feature>
<feature type="compositionally biased region" description="Basic and acidic residues" evidence="1">
    <location>
        <begin position="148"/>
        <end position="164"/>
    </location>
</feature>
<organism evidence="2 3">
    <name type="scientific">Panagrolaimus superbus</name>
    <dbReference type="NCBI Taxonomy" id="310955"/>
    <lineage>
        <taxon>Eukaryota</taxon>
        <taxon>Metazoa</taxon>
        <taxon>Ecdysozoa</taxon>
        <taxon>Nematoda</taxon>
        <taxon>Chromadorea</taxon>
        <taxon>Rhabditida</taxon>
        <taxon>Tylenchina</taxon>
        <taxon>Panagrolaimomorpha</taxon>
        <taxon>Panagrolaimoidea</taxon>
        <taxon>Panagrolaimidae</taxon>
        <taxon>Panagrolaimus</taxon>
    </lineage>
</organism>
<dbReference type="Proteomes" id="UP000887577">
    <property type="component" value="Unplaced"/>
</dbReference>
<keyword evidence="2" id="KW-1185">Reference proteome</keyword>
<feature type="compositionally biased region" description="Polar residues" evidence="1">
    <location>
        <begin position="120"/>
        <end position="130"/>
    </location>
</feature>
<evidence type="ECO:0000313" key="2">
    <source>
        <dbReference type="Proteomes" id="UP000887577"/>
    </source>
</evidence>
<evidence type="ECO:0000256" key="1">
    <source>
        <dbReference type="SAM" id="MobiDB-lite"/>
    </source>
</evidence>